<evidence type="ECO:0000313" key="2">
    <source>
        <dbReference type="Proteomes" id="UP000694044"/>
    </source>
</evidence>
<comment type="caution">
    <text evidence="1">The sequence shown here is derived from an EMBL/GenBank/DDBJ whole genome shotgun (WGS) entry which is preliminary data.</text>
</comment>
<evidence type="ECO:0000313" key="1">
    <source>
        <dbReference type="EMBL" id="KAG7376109.1"/>
    </source>
</evidence>
<proteinExistence type="predicted"/>
<organism evidence="1 2">
    <name type="scientific">Phytophthora pseudosyringae</name>
    <dbReference type="NCBI Taxonomy" id="221518"/>
    <lineage>
        <taxon>Eukaryota</taxon>
        <taxon>Sar</taxon>
        <taxon>Stramenopiles</taxon>
        <taxon>Oomycota</taxon>
        <taxon>Peronosporomycetes</taxon>
        <taxon>Peronosporales</taxon>
        <taxon>Peronosporaceae</taxon>
        <taxon>Phytophthora</taxon>
    </lineage>
</organism>
<dbReference type="Proteomes" id="UP000694044">
    <property type="component" value="Unassembled WGS sequence"/>
</dbReference>
<dbReference type="AlphaFoldDB" id="A0A8T1V7Q2"/>
<protein>
    <submittedName>
        <fullName evidence="1">Uncharacterized protein</fullName>
    </submittedName>
</protein>
<accession>A0A8T1V7Q2</accession>
<keyword evidence="2" id="KW-1185">Reference proteome</keyword>
<name>A0A8T1V7Q2_9STRA</name>
<reference evidence="1" key="1">
    <citation type="submission" date="2021-02" db="EMBL/GenBank/DDBJ databases">
        <authorList>
            <person name="Palmer J.M."/>
        </authorList>
    </citation>
    <scope>NUCLEOTIDE SEQUENCE</scope>
    <source>
        <strain evidence="1">SCRP734</strain>
    </source>
</reference>
<gene>
    <name evidence="1" type="ORF">PHYPSEUDO_014436</name>
</gene>
<sequence length="125" mass="13663">MYDSGGFLENAGDAWMAPAMTESTVNSVNMMVNEEMYGEPCFGWDGVAREEYEIAATSNEYPAGVSGMTNEVNYGYPGQWAADPIDEPESYVPVGTTAGYENGCVNCWPRCLAVSSEVRRTMWLG</sequence>
<dbReference type="EMBL" id="JAGDFM010000810">
    <property type="protein sequence ID" value="KAG7376109.1"/>
    <property type="molecule type" value="Genomic_DNA"/>
</dbReference>